<dbReference type="Proteomes" id="UP000612585">
    <property type="component" value="Unassembled WGS sequence"/>
</dbReference>
<dbReference type="GO" id="GO:0046166">
    <property type="term" value="P:glyceraldehyde-3-phosphate biosynthetic process"/>
    <property type="evidence" value="ECO:0007669"/>
    <property type="project" value="TreeGrafter"/>
</dbReference>
<sequence>MNGPVIGVSLKMYFGYGQTLSWCRSIVDRVGDHPALRTVRLFVLPSFPAIVAAAEIFAGTPIAVGAQNLSTADGGAHTGEVSGAMLRESGARYVAVGHAERRAMYGEDEATVAGKTAAALRNGLVPVLCVGEPRPAPALDAASECTRQLASALRTAPDGPVTVAYEPVWAIGADKPADVPYIAAVCAELRDRRPDLSVIYGGSAGPGLLTRLGPAVDGLFLGRFAHDPAALADVLDEAGTMGSPA</sequence>
<evidence type="ECO:0000256" key="2">
    <source>
        <dbReference type="RuleBase" id="RU363013"/>
    </source>
</evidence>
<dbReference type="EC" id="5.3.1.1" evidence="2"/>
<keyword evidence="1 2" id="KW-0413">Isomerase</keyword>
<dbReference type="PROSITE" id="PS51440">
    <property type="entry name" value="TIM_2"/>
    <property type="match status" value="1"/>
</dbReference>
<organism evidence="3 4">
    <name type="scientific">Virgisporangium aurantiacum</name>
    <dbReference type="NCBI Taxonomy" id="175570"/>
    <lineage>
        <taxon>Bacteria</taxon>
        <taxon>Bacillati</taxon>
        <taxon>Actinomycetota</taxon>
        <taxon>Actinomycetes</taxon>
        <taxon>Micromonosporales</taxon>
        <taxon>Micromonosporaceae</taxon>
        <taxon>Virgisporangium</taxon>
    </lineage>
</organism>
<dbReference type="Gene3D" id="3.20.20.70">
    <property type="entry name" value="Aldolase class I"/>
    <property type="match status" value="1"/>
</dbReference>
<dbReference type="UniPathway" id="UPA00138"/>
<dbReference type="PANTHER" id="PTHR21139">
    <property type="entry name" value="TRIOSEPHOSPHATE ISOMERASE"/>
    <property type="match status" value="1"/>
</dbReference>
<dbReference type="UniPathway" id="UPA00109">
    <property type="reaction ID" value="UER00189"/>
</dbReference>
<dbReference type="RefSeq" id="WP_239151531.1">
    <property type="nucleotide sequence ID" value="NZ_BOPG01000012.1"/>
</dbReference>
<evidence type="ECO:0000313" key="4">
    <source>
        <dbReference type="Proteomes" id="UP000612585"/>
    </source>
</evidence>
<name>A0A8J3Z422_9ACTN</name>
<dbReference type="InterPro" id="IPR035990">
    <property type="entry name" value="TIM_sf"/>
</dbReference>
<keyword evidence="2" id="KW-0312">Gluconeogenesis</keyword>
<protein>
    <recommendedName>
        <fullName evidence="2">Triosephosphate isomerase</fullName>
        <ecNumber evidence="2">5.3.1.1</ecNumber>
    </recommendedName>
</protein>
<dbReference type="GO" id="GO:0004807">
    <property type="term" value="F:triose-phosphate isomerase activity"/>
    <property type="evidence" value="ECO:0007669"/>
    <property type="project" value="UniProtKB-EC"/>
</dbReference>
<evidence type="ECO:0000313" key="3">
    <source>
        <dbReference type="EMBL" id="GIJ54876.1"/>
    </source>
</evidence>
<dbReference type="AlphaFoldDB" id="A0A8J3Z422"/>
<proteinExistence type="inferred from homology"/>
<comment type="subcellular location">
    <subcellularLocation>
        <location evidence="2">Cytoplasm</location>
    </subcellularLocation>
</comment>
<evidence type="ECO:0000256" key="1">
    <source>
        <dbReference type="ARBA" id="ARBA00023235"/>
    </source>
</evidence>
<comment type="similarity">
    <text evidence="2">Belongs to the triosephosphate isomerase family.</text>
</comment>
<comment type="pathway">
    <text evidence="2">Carbohydrate biosynthesis; gluconeogenesis.</text>
</comment>
<dbReference type="GO" id="GO:0006094">
    <property type="term" value="P:gluconeogenesis"/>
    <property type="evidence" value="ECO:0007669"/>
    <property type="project" value="UniProtKB-UniPathway"/>
</dbReference>
<dbReference type="InterPro" id="IPR013785">
    <property type="entry name" value="Aldolase_TIM"/>
</dbReference>
<dbReference type="SUPFAM" id="SSF51351">
    <property type="entry name" value="Triosephosphate isomerase (TIM)"/>
    <property type="match status" value="1"/>
</dbReference>
<keyword evidence="2" id="KW-0963">Cytoplasm</keyword>
<dbReference type="EMBL" id="BOPG01000012">
    <property type="protein sequence ID" value="GIJ54876.1"/>
    <property type="molecule type" value="Genomic_DNA"/>
</dbReference>
<comment type="catalytic activity">
    <reaction evidence="2">
        <text>D-glyceraldehyde 3-phosphate = dihydroxyacetone phosphate</text>
        <dbReference type="Rhea" id="RHEA:18585"/>
        <dbReference type="ChEBI" id="CHEBI:57642"/>
        <dbReference type="ChEBI" id="CHEBI:59776"/>
        <dbReference type="EC" id="5.3.1.1"/>
    </reaction>
</comment>
<comment type="caution">
    <text evidence="3">The sequence shown here is derived from an EMBL/GenBank/DDBJ whole genome shotgun (WGS) entry which is preliminary data.</text>
</comment>
<dbReference type="GO" id="GO:0006096">
    <property type="term" value="P:glycolytic process"/>
    <property type="evidence" value="ECO:0007669"/>
    <property type="project" value="UniProtKB-UniPathway"/>
</dbReference>
<dbReference type="CDD" id="cd00311">
    <property type="entry name" value="TIM"/>
    <property type="match status" value="1"/>
</dbReference>
<accession>A0A8J3Z422</accession>
<keyword evidence="4" id="KW-1185">Reference proteome</keyword>
<gene>
    <name evidence="3" type="ORF">Vau01_023920</name>
</gene>
<dbReference type="Pfam" id="PF00121">
    <property type="entry name" value="TIM"/>
    <property type="match status" value="1"/>
</dbReference>
<comment type="subunit">
    <text evidence="2">Homodimer.</text>
</comment>
<keyword evidence="2" id="KW-0324">Glycolysis</keyword>
<reference evidence="3" key="1">
    <citation type="submission" date="2021-01" db="EMBL/GenBank/DDBJ databases">
        <title>Whole genome shotgun sequence of Virgisporangium aurantiacum NBRC 16421.</title>
        <authorList>
            <person name="Komaki H."/>
            <person name="Tamura T."/>
        </authorList>
    </citation>
    <scope>NUCLEOTIDE SEQUENCE</scope>
    <source>
        <strain evidence="3">NBRC 16421</strain>
    </source>
</reference>
<dbReference type="PANTHER" id="PTHR21139:SF2">
    <property type="entry name" value="TRIOSEPHOSPHATE ISOMERASE"/>
    <property type="match status" value="1"/>
</dbReference>
<dbReference type="GO" id="GO:0019563">
    <property type="term" value="P:glycerol catabolic process"/>
    <property type="evidence" value="ECO:0007669"/>
    <property type="project" value="TreeGrafter"/>
</dbReference>
<comment type="pathway">
    <text evidence="2">Carbohydrate degradation; glycolysis; D-glyceraldehyde 3-phosphate from glycerone phosphate: step 1/1.</text>
</comment>
<dbReference type="GO" id="GO:0005829">
    <property type="term" value="C:cytosol"/>
    <property type="evidence" value="ECO:0007669"/>
    <property type="project" value="TreeGrafter"/>
</dbReference>
<dbReference type="InterPro" id="IPR000652">
    <property type="entry name" value="Triosephosphate_isomerase"/>
</dbReference>